<evidence type="ECO:0000313" key="5">
    <source>
        <dbReference type="EMBL" id="GFU07046.1"/>
    </source>
</evidence>
<organism evidence="5 6">
    <name type="scientific">Nephila pilipes</name>
    <name type="common">Giant wood spider</name>
    <name type="synonym">Nephila maculata</name>
    <dbReference type="NCBI Taxonomy" id="299642"/>
    <lineage>
        <taxon>Eukaryota</taxon>
        <taxon>Metazoa</taxon>
        <taxon>Ecdysozoa</taxon>
        <taxon>Arthropoda</taxon>
        <taxon>Chelicerata</taxon>
        <taxon>Arachnida</taxon>
        <taxon>Araneae</taxon>
        <taxon>Araneomorphae</taxon>
        <taxon>Entelegynae</taxon>
        <taxon>Araneoidea</taxon>
        <taxon>Nephilidae</taxon>
        <taxon>Nephila</taxon>
    </lineage>
</organism>
<evidence type="ECO:0000256" key="4">
    <source>
        <dbReference type="ARBA" id="ARBA00022691"/>
    </source>
</evidence>
<dbReference type="Pfam" id="PF01234">
    <property type="entry name" value="NNMT_PNMT_TEMT"/>
    <property type="match status" value="1"/>
</dbReference>
<dbReference type="GO" id="GO:0005829">
    <property type="term" value="C:cytosol"/>
    <property type="evidence" value="ECO:0007669"/>
    <property type="project" value="TreeGrafter"/>
</dbReference>
<keyword evidence="3" id="KW-0808">Transferase</keyword>
<reference evidence="5" key="1">
    <citation type="submission" date="2020-08" db="EMBL/GenBank/DDBJ databases">
        <title>Multicomponent nature underlies the extraordinary mechanical properties of spider dragline silk.</title>
        <authorList>
            <person name="Kono N."/>
            <person name="Nakamura H."/>
            <person name="Mori M."/>
            <person name="Yoshida Y."/>
            <person name="Ohtoshi R."/>
            <person name="Malay A.D."/>
            <person name="Moran D.A.P."/>
            <person name="Tomita M."/>
            <person name="Numata K."/>
            <person name="Arakawa K."/>
        </authorList>
    </citation>
    <scope>NUCLEOTIDE SEQUENCE</scope>
</reference>
<keyword evidence="2" id="KW-0489">Methyltransferase</keyword>
<keyword evidence="4" id="KW-0949">S-adenosyl-L-methionine</keyword>
<gene>
    <name evidence="5" type="ORF">NPIL_523411</name>
</gene>
<evidence type="ECO:0000256" key="2">
    <source>
        <dbReference type="ARBA" id="ARBA00022603"/>
    </source>
</evidence>
<dbReference type="PROSITE" id="PS51681">
    <property type="entry name" value="SAM_MT_NNMT_PNMT_TEMT"/>
    <property type="match status" value="1"/>
</dbReference>
<dbReference type="GO" id="GO:0032259">
    <property type="term" value="P:methylation"/>
    <property type="evidence" value="ECO:0007669"/>
    <property type="project" value="UniProtKB-KW"/>
</dbReference>
<dbReference type="Proteomes" id="UP000887013">
    <property type="component" value="Unassembled WGS sequence"/>
</dbReference>
<evidence type="ECO:0008006" key="7">
    <source>
        <dbReference type="Google" id="ProtNLM"/>
    </source>
</evidence>
<dbReference type="CDD" id="cd02440">
    <property type="entry name" value="AdoMet_MTases"/>
    <property type="match status" value="1"/>
</dbReference>
<proteinExistence type="inferred from homology"/>
<dbReference type="PANTHER" id="PTHR10867:SF17">
    <property type="entry name" value="NICOTINAMIDE N-METHYLTRANSFERASE"/>
    <property type="match status" value="1"/>
</dbReference>
<dbReference type="OrthoDB" id="6416275at2759"/>
<sequence length="266" mass="30370">MGLEEDTKQYTKESLKAIEYHNEHCKILHCVKIVFEIMLSFIHDVVKSRRFKGEKLLEIGSGATVHNIASASAYFPIIVQSDFVEDNRTALKHWHEAKSPLDWSEFLNIPARMEDYKGDVNELRMKIESRLRSNVKGVVHCDLLSDEILRLEELPAGAGPPYDLIISMLCLEIPCNDFETFVDVLKRVNKLLKKGGGLIMGSFLEADSWYVGKKKFSKLKICLKDILLALDIAGFGHHDVKCYSRVNTDYRLQEHSGYYCVASEKL</sequence>
<dbReference type="SUPFAM" id="SSF53335">
    <property type="entry name" value="S-adenosyl-L-methionine-dependent methyltransferases"/>
    <property type="match status" value="1"/>
</dbReference>
<comment type="similarity">
    <text evidence="1">Belongs to the class I-like SAM-binding methyltransferase superfamily. NNMT/PNMT/TEMT family.</text>
</comment>
<evidence type="ECO:0000256" key="3">
    <source>
        <dbReference type="ARBA" id="ARBA00022679"/>
    </source>
</evidence>
<keyword evidence="6" id="KW-1185">Reference proteome</keyword>
<evidence type="ECO:0000256" key="1">
    <source>
        <dbReference type="ARBA" id="ARBA00007996"/>
    </source>
</evidence>
<dbReference type="InterPro" id="IPR000940">
    <property type="entry name" value="NNMT_TEMT_trans"/>
</dbReference>
<dbReference type="GO" id="GO:0008170">
    <property type="term" value="F:N-methyltransferase activity"/>
    <property type="evidence" value="ECO:0007669"/>
    <property type="project" value="TreeGrafter"/>
</dbReference>
<dbReference type="AlphaFoldDB" id="A0A8X6Q558"/>
<accession>A0A8X6Q558</accession>
<name>A0A8X6Q558_NEPPI</name>
<comment type="caution">
    <text evidence="5">The sequence shown here is derived from an EMBL/GenBank/DDBJ whole genome shotgun (WGS) entry which is preliminary data.</text>
</comment>
<dbReference type="PANTHER" id="PTHR10867">
    <property type="entry name" value="NNMT/PNMT/TEMT FAMILY MEMBER"/>
    <property type="match status" value="1"/>
</dbReference>
<dbReference type="EMBL" id="BMAW01077577">
    <property type="protein sequence ID" value="GFU07046.1"/>
    <property type="molecule type" value="Genomic_DNA"/>
</dbReference>
<dbReference type="Gene3D" id="3.40.50.150">
    <property type="entry name" value="Vaccinia Virus protein VP39"/>
    <property type="match status" value="1"/>
</dbReference>
<protein>
    <recommendedName>
        <fullName evidence="7">Indolethylamine N-methyltransferase-like</fullName>
    </recommendedName>
</protein>
<evidence type="ECO:0000313" key="6">
    <source>
        <dbReference type="Proteomes" id="UP000887013"/>
    </source>
</evidence>
<dbReference type="InterPro" id="IPR029063">
    <property type="entry name" value="SAM-dependent_MTases_sf"/>
</dbReference>